<accession>A0A0A9ELB6</accession>
<proteinExistence type="predicted"/>
<reference evidence="1" key="1">
    <citation type="submission" date="2014-09" db="EMBL/GenBank/DDBJ databases">
        <authorList>
            <person name="Magalhaes I.L.F."/>
            <person name="Oliveira U."/>
            <person name="Santos F.R."/>
            <person name="Vidigal T.H.D.A."/>
            <person name="Brescovit A.D."/>
            <person name="Santos A.J."/>
        </authorList>
    </citation>
    <scope>NUCLEOTIDE SEQUENCE</scope>
    <source>
        <tissue evidence="1">Shoot tissue taken approximately 20 cm above the soil surface</tissue>
    </source>
</reference>
<dbReference type="AlphaFoldDB" id="A0A0A9ELB6"/>
<protein>
    <submittedName>
        <fullName evidence="1">Uncharacterized protein</fullName>
    </submittedName>
</protein>
<evidence type="ECO:0000313" key="1">
    <source>
        <dbReference type="EMBL" id="JAD99808.1"/>
    </source>
</evidence>
<organism evidence="1">
    <name type="scientific">Arundo donax</name>
    <name type="common">Giant reed</name>
    <name type="synonym">Donax arundinaceus</name>
    <dbReference type="NCBI Taxonomy" id="35708"/>
    <lineage>
        <taxon>Eukaryota</taxon>
        <taxon>Viridiplantae</taxon>
        <taxon>Streptophyta</taxon>
        <taxon>Embryophyta</taxon>
        <taxon>Tracheophyta</taxon>
        <taxon>Spermatophyta</taxon>
        <taxon>Magnoliopsida</taxon>
        <taxon>Liliopsida</taxon>
        <taxon>Poales</taxon>
        <taxon>Poaceae</taxon>
        <taxon>PACMAD clade</taxon>
        <taxon>Arundinoideae</taxon>
        <taxon>Arundineae</taxon>
        <taxon>Arundo</taxon>
    </lineage>
</organism>
<sequence>MQPDTGISVKYIDQGCQSHESLQSSSYHDL</sequence>
<name>A0A0A9ELB6_ARUDO</name>
<reference evidence="1" key="2">
    <citation type="journal article" date="2015" name="Data Brief">
        <title>Shoot transcriptome of the giant reed, Arundo donax.</title>
        <authorList>
            <person name="Barrero R.A."/>
            <person name="Guerrero F.D."/>
            <person name="Moolhuijzen P."/>
            <person name="Goolsby J.A."/>
            <person name="Tidwell J."/>
            <person name="Bellgard S.E."/>
            <person name="Bellgard M.I."/>
        </authorList>
    </citation>
    <scope>NUCLEOTIDE SEQUENCE</scope>
    <source>
        <tissue evidence="1">Shoot tissue taken approximately 20 cm above the soil surface</tissue>
    </source>
</reference>
<dbReference type="EMBL" id="GBRH01198087">
    <property type="protein sequence ID" value="JAD99808.1"/>
    <property type="molecule type" value="Transcribed_RNA"/>
</dbReference>